<name>A0A6M4H1U1_9PROT</name>
<protein>
    <recommendedName>
        <fullName evidence="4">Copper chaperone PCu(A)C</fullName>
    </recommendedName>
</protein>
<sequence>MRSTLFALSVVALVSAFEPGAALAQTSVEDPWVRATVPAQQTTGAYMKLKSEKGAKLVAVKTSAAKVAEIHEMKMKGDVMEMHEIKALELPAGKWVELAPGGKHLMLMEVAKPLAKGDNVRMTLVLEDKEGKRSELEVGATVRGR</sequence>
<feature type="signal peptide" evidence="1">
    <location>
        <begin position="1"/>
        <end position="24"/>
    </location>
</feature>
<dbReference type="RefSeq" id="WP_212758160.1">
    <property type="nucleotide sequence ID" value="NZ_CP053073.1"/>
</dbReference>
<dbReference type="InterPro" id="IPR007410">
    <property type="entry name" value="LpqE-like"/>
</dbReference>
<keyword evidence="1" id="KW-0732">Signal</keyword>
<dbReference type="Gene3D" id="2.60.40.1890">
    <property type="entry name" value="PCu(A)C copper chaperone"/>
    <property type="match status" value="1"/>
</dbReference>
<evidence type="ECO:0000256" key="1">
    <source>
        <dbReference type="SAM" id="SignalP"/>
    </source>
</evidence>
<evidence type="ECO:0000313" key="3">
    <source>
        <dbReference type="Proteomes" id="UP000503096"/>
    </source>
</evidence>
<dbReference type="PANTHER" id="PTHR36302">
    <property type="entry name" value="BLR7088 PROTEIN"/>
    <property type="match status" value="1"/>
</dbReference>
<dbReference type="InterPro" id="IPR058248">
    <property type="entry name" value="Lxx211020-like"/>
</dbReference>
<accession>A0A6M4H1U1</accession>
<evidence type="ECO:0000313" key="2">
    <source>
        <dbReference type="EMBL" id="QJR13476.1"/>
    </source>
</evidence>
<gene>
    <name evidence="2" type="ORF">DSM104440_00260</name>
</gene>
<organism evidence="2 3">
    <name type="scientific">Usitatibacter palustris</name>
    <dbReference type="NCBI Taxonomy" id="2732487"/>
    <lineage>
        <taxon>Bacteria</taxon>
        <taxon>Pseudomonadati</taxon>
        <taxon>Pseudomonadota</taxon>
        <taxon>Betaproteobacteria</taxon>
        <taxon>Nitrosomonadales</taxon>
        <taxon>Usitatibacteraceae</taxon>
        <taxon>Usitatibacter</taxon>
    </lineage>
</organism>
<dbReference type="SUPFAM" id="SSF110087">
    <property type="entry name" value="DR1885-like metal-binding protein"/>
    <property type="match status" value="1"/>
</dbReference>
<keyword evidence="3" id="KW-1185">Reference proteome</keyword>
<dbReference type="PANTHER" id="PTHR36302:SF1">
    <property type="entry name" value="COPPER CHAPERONE PCU(A)C"/>
    <property type="match status" value="1"/>
</dbReference>
<dbReference type="InParanoid" id="A0A6M4H1U1"/>
<dbReference type="Pfam" id="PF04314">
    <property type="entry name" value="PCuAC"/>
    <property type="match status" value="1"/>
</dbReference>
<proteinExistence type="predicted"/>
<dbReference type="InterPro" id="IPR036182">
    <property type="entry name" value="PCuAC_sf"/>
</dbReference>
<evidence type="ECO:0008006" key="4">
    <source>
        <dbReference type="Google" id="ProtNLM"/>
    </source>
</evidence>
<dbReference type="KEGG" id="upl:DSM104440_00260"/>
<dbReference type="Proteomes" id="UP000503096">
    <property type="component" value="Chromosome"/>
</dbReference>
<feature type="chain" id="PRO_5026901955" description="Copper chaperone PCu(A)C" evidence="1">
    <location>
        <begin position="25"/>
        <end position="145"/>
    </location>
</feature>
<dbReference type="AlphaFoldDB" id="A0A6M4H1U1"/>
<reference evidence="2 3" key="1">
    <citation type="submission" date="2020-04" db="EMBL/GenBank/DDBJ databases">
        <title>Usitatibacter rugosus gen. nov., sp. nov. and Usitatibacter palustris sp. nov., novel members of Usitatibacteraceae fam. nov. within the order Nitrosomonadales isolated from soil.</title>
        <authorList>
            <person name="Huber K.J."/>
            <person name="Neumann-Schaal M."/>
            <person name="Geppert A."/>
            <person name="Luckner M."/>
            <person name="Wanner G."/>
            <person name="Overmann J."/>
        </authorList>
    </citation>
    <scope>NUCLEOTIDE SEQUENCE [LARGE SCALE GENOMIC DNA]</scope>
    <source>
        <strain evidence="2 3">Swamp67</strain>
    </source>
</reference>
<dbReference type="EMBL" id="CP053073">
    <property type="protein sequence ID" value="QJR13476.1"/>
    <property type="molecule type" value="Genomic_DNA"/>
</dbReference>